<proteinExistence type="predicted"/>
<evidence type="ECO:0000313" key="2">
    <source>
        <dbReference type="Proteomes" id="UP001061991"/>
    </source>
</evidence>
<organism evidence="1 2">
    <name type="scientific">Phyllobacterium zundukense</name>
    <dbReference type="NCBI Taxonomy" id="1867719"/>
    <lineage>
        <taxon>Bacteria</taxon>
        <taxon>Pseudomonadati</taxon>
        <taxon>Pseudomonadota</taxon>
        <taxon>Alphaproteobacteria</taxon>
        <taxon>Hyphomicrobiales</taxon>
        <taxon>Phyllobacteriaceae</taxon>
        <taxon>Phyllobacterium</taxon>
    </lineage>
</organism>
<gene>
    <name evidence="1" type="ORF">N8E88_27945</name>
</gene>
<sequence length="176" mass="20381">MQNYREEIRQFRSMFIFGMGGAFACLVYLGELWEYWQIGPMKYGPVTAALGFLFAIFLMGMSWEYVLRALRGQDIEFRVDENGMEGMARRLPLLTAVWRRITWDQVTTIYARPNTGFVSIRFSVARSIYTIVISNSAIPVDVKKAALEGLRRHRPDLHKELALAFENARSWTDKGR</sequence>
<dbReference type="Proteomes" id="UP001061991">
    <property type="component" value="Chromosome"/>
</dbReference>
<evidence type="ECO:0000313" key="1">
    <source>
        <dbReference type="EMBL" id="UXN60296.1"/>
    </source>
</evidence>
<keyword evidence="2" id="KW-1185">Reference proteome</keyword>
<dbReference type="EMBL" id="CP104973">
    <property type="protein sequence ID" value="UXN60296.1"/>
    <property type="molecule type" value="Genomic_DNA"/>
</dbReference>
<reference evidence="1" key="1">
    <citation type="submission" date="2022-09" db="EMBL/GenBank/DDBJ databases">
        <title>Interaction between co-microsymbionts with complementary sets of symbiotic genes in legume-rhizobium systems.</title>
        <authorList>
            <person name="Safronova V."/>
            <person name="Sazanova A."/>
            <person name="Afonin A."/>
            <person name="Chirak E."/>
        </authorList>
    </citation>
    <scope>NUCLEOTIDE SEQUENCE</scope>
    <source>
        <strain evidence="1">A18/3m</strain>
    </source>
</reference>
<name>A0ACD4D357_9HYPH</name>
<protein>
    <submittedName>
        <fullName evidence="1">Uncharacterized protein</fullName>
    </submittedName>
</protein>
<accession>A0ACD4D357</accession>